<proteinExistence type="predicted"/>
<dbReference type="AlphaFoldDB" id="A0A0K1E7K9"/>
<keyword evidence="2" id="KW-1185">Reference proteome</keyword>
<evidence type="ECO:0000313" key="1">
    <source>
        <dbReference type="EMBL" id="AKT36850.1"/>
    </source>
</evidence>
<reference evidence="1 2" key="1">
    <citation type="submission" date="2015-07" db="EMBL/GenBank/DDBJ databases">
        <title>Genome analysis of myxobacterium Chondromyces crocatus Cm c5 reveals a high potential for natural compound synthesis and the genetic basis for the loss of fruiting body formation.</title>
        <authorList>
            <person name="Zaburannyi N."/>
            <person name="Bunk B."/>
            <person name="Maier J."/>
            <person name="Overmann J."/>
            <person name="Mueller R."/>
        </authorList>
    </citation>
    <scope>NUCLEOTIDE SEQUENCE [LARGE SCALE GENOMIC DNA]</scope>
    <source>
        <strain evidence="1 2">Cm c5</strain>
    </source>
</reference>
<dbReference type="RefSeq" id="WP_050429301.1">
    <property type="nucleotide sequence ID" value="NZ_CP012159.1"/>
</dbReference>
<dbReference type="Proteomes" id="UP000067626">
    <property type="component" value="Chromosome"/>
</dbReference>
<protein>
    <submittedName>
        <fullName evidence="1">Uncharacterized protein</fullName>
    </submittedName>
</protein>
<accession>A0A0K1E7K9</accession>
<name>A0A0K1E7K9_CHOCO</name>
<dbReference type="EMBL" id="CP012159">
    <property type="protein sequence ID" value="AKT36850.1"/>
    <property type="molecule type" value="Genomic_DNA"/>
</dbReference>
<dbReference type="KEGG" id="ccro:CMC5_009710"/>
<evidence type="ECO:0000313" key="2">
    <source>
        <dbReference type="Proteomes" id="UP000067626"/>
    </source>
</evidence>
<dbReference type="STRING" id="52.CMC5_009710"/>
<gene>
    <name evidence="1" type="ORF">CMC5_009710</name>
</gene>
<sequence length="294" mass="31632">MAKARIQTAPQMVIHGRHEHAGARAVTDWKSKDLACSFCGENIACVQVSSFPVEVQHMPIFDGLGQEFGSLSADRIDRRCAKLAKFTAAAAPLSAWDNLTVLGRSPKPAAPQGTPSPSEGDGQKMFALVLAAREDWLSAIRAALSGPLAVAAVLHLGLREPCRAAWQFNPALPVDPEVVSAYEAHRSGKTTSFFVRSPELEVKRTEILLDAWADARPEIQDAAVNSLTGGPAGYSQHGVLERWQGFTRAQKARAMELHAKDKRGLEDGTIATLSRPLRTSHLTNIGNVIGAMKG</sequence>
<organism evidence="1 2">
    <name type="scientific">Chondromyces crocatus</name>
    <dbReference type="NCBI Taxonomy" id="52"/>
    <lineage>
        <taxon>Bacteria</taxon>
        <taxon>Pseudomonadati</taxon>
        <taxon>Myxococcota</taxon>
        <taxon>Polyangia</taxon>
        <taxon>Polyangiales</taxon>
        <taxon>Polyangiaceae</taxon>
        <taxon>Chondromyces</taxon>
    </lineage>
</organism>
<dbReference type="OrthoDB" id="5509047at2"/>